<keyword evidence="1" id="KW-1003">Cell membrane</keyword>
<keyword evidence="7" id="KW-1185">Reference proteome</keyword>
<dbReference type="InterPro" id="IPR006059">
    <property type="entry name" value="SBP"/>
</dbReference>
<dbReference type="Proteomes" id="UP000644756">
    <property type="component" value="Unassembled WGS sequence"/>
</dbReference>
<evidence type="ECO:0000256" key="5">
    <source>
        <dbReference type="ARBA" id="ARBA00023288"/>
    </source>
</evidence>
<dbReference type="Gene3D" id="3.40.190.10">
    <property type="entry name" value="Periplasmic binding protein-like II"/>
    <property type="match status" value="1"/>
</dbReference>
<dbReference type="Pfam" id="PF01547">
    <property type="entry name" value="SBP_bac_1"/>
    <property type="match status" value="1"/>
</dbReference>
<evidence type="ECO:0000256" key="3">
    <source>
        <dbReference type="ARBA" id="ARBA00023136"/>
    </source>
</evidence>
<keyword evidence="4" id="KW-0564">Palmitate</keyword>
<comment type="caution">
    <text evidence="6">The sequence shown here is derived from an EMBL/GenBank/DDBJ whole genome shotgun (WGS) entry which is preliminary data.</text>
</comment>
<accession>A0A917CNU4</accession>
<dbReference type="PANTHER" id="PTHR43649:SF33">
    <property type="entry name" value="POLYGALACTURONAN_RHAMNOGALACTURONAN-BINDING PROTEIN YTCQ"/>
    <property type="match status" value="1"/>
</dbReference>
<gene>
    <name evidence="6" type="primary">araN</name>
    <name evidence="6" type="ORF">GCM10010916_09010</name>
</gene>
<evidence type="ECO:0000256" key="1">
    <source>
        <dbReference type="ARBA" id="ARBA00022475"/>
    </source>
</evidence>
<keyword evidence="3" id="KW-0472">Membrane</keyword>
<proteinExistence type="predicted"/>
<reference evidence="6" key="1">
    <citation type="journal article" date="2014" name="Int. J. Syst. Evol. Microbiol.">
        <title>Complete genome sequence of Corynebacterium casei LMG S-19264T (=DSM 44701T), isolated from a smear-ripened cheese.</title>
        <authorList>
            <consortium name="US DOE Joint Genome Institute (JGI-PGF)"/>
            <person name="Walter F."/>
            <person name="Albersmeier A."/>
            <person name="Kalinowski J."/>
            <person name="Ruckert C."/>
        </authorList>
    </citation>
    <scope>NUCLEOTIDE SEQUENCE</scope>
    <source>
        <strain evidence="6">CGMCC 1.12987</strain>
    </source>
</reference>
<dbReference type="PANTHER" id="PTHR43649">
    <property type="entry name" value="ARABINOSE-BINDING PROTEIN-RELATED"/>
    <property type="match status" value="1"/>
</dbReference>
<dbReference type="InterPro" id="IPR050490">
    <property type="entry name" value="Bact_solute-bd_prot1"/>
</dbReference>
<evidence type="ECO:0000313" key="7">
    <source>
        <dbReference type="Proteomes" id="UP000644756"/>
    </source>
</evidence>
<name>A0A917CNU4_9BACL</name>
<dbReference type="AlphaFoldDB" id="A0A917CNU4"/>
<reference evidence="6" key="2">
    <citation type="submission" date="2020-09" db="EMBL/GenBank/DDBJ databases">
        <authorList>
            <person name="Sun Q."/>
            <person name="Zhou Y."/>
        </authorList>
    </citation>
    <scope>NUCLEOTIDE SEQUENCE</scope>
    <source>
        <strain evidence="6">CGMCC 1.12987</strain>
    </source>
</reference>
<keyword evidence="5" id="KW-0449">Lipoprotein</keyword>
<evidence type="ECO:0000313" key="6">
    <source>
        <dbReference type="EMBL" id="GGF93873.1"/>
    </source>
</evidence>
<keyword evidence="2" id="KW-0732">Signal</keyword>
<dbReference type="RefSeq" id="WP_188529413.1">
    <property type="nucleotide sequence ID" value="NZ_BMGR01000002.1"/>
</dbReference>
<dbReference type="EMBL" id="BMGR01000002">
    <property type="protein sequence ID" value="GGF93873.1"/>
    <property type="molecule type" value="Genomic_DNA"/>
</dbReference>
<dbReference type="SUPFAM" id="SSF53850">
    <property type="entry name" value="Periplasmic binding protein-like II"/>
    <property type="match status" value="1"/>
</dbReference>
<organism evidence="6 7">
    <name type="scientific">Paenibacillus abyssi</name>
    <dbReference type="NCBI Taxonomy" id="1340531"/>
    <lineage>
        <taxon>Bacteria</taxon>
        <taxon>Bacillati</taxon>
        <taxon>Bacillota</taxon>
        <taxon>Bacilli</taxon>
        <taxon>Bacillales</taxon>
        <taxon>Paenibacillaceae</taxon>
        <taxon>Paenibacillus</taxon>
    </lineage>
</organism>
<evidence type="ECO:0000256" key="4">
    <source>
        <dbReference type="ARBA" id="ARBA00023139"/>
    </source>
</evidence>
<evidence type="ECO:0000256" key="2">
    <source>
        <dbReference type="ARBA" id="ARBA00022729"/>
    </source>
</evidence>
<sequence length="443" mass="48972">MRKGSVIFLLSVMMLFTILVGCSGNNSGSGGNAAANEGEGGTANSGAATKLSLWTFSELHINFYKEMERQWNEKNPDKQVTLELTTLPYEDMHNKLLLALQSGTGAPDLADVEISKFGNFLKGQPQLVELNDVVEPELGNVVKSRFDIYSKDGKYYGIDFHVGATVMYYNKGILDQAGVDPDSIVTWDDYLEAGKKVVAATGKPMTTLETSDHWFLWPAINQQGSDYLDENGNVILDNEINVNTLKFAQKLLDEKVAVIAPGGDHAAEEYFGFMDNGGAASVMMPYWYMVRLTDYMPSLKGNIIIKPMPAWTDGGFRSAGMGGTGTVVTNQVKVPELAKQFLAFAKMSKEGSIQTWKILGFDPLRTDVWDLPEMKEANKFTEYFGTNIFDTLIEVKDEINPVHITEDIPAIVDKIKSDVLPRVLEGKEDPAKVLKEAADQFRN</sequence>
<dbReference type="PROSITE" id="PS51257">
    <property type="entry name" value="PROKAR_LIPOPROTEIN"/>
    <property type="match status" value="1"/>
</dbReference>
<protein>
    <submittedName>
        <fullName evidence="6">Arabinose-binding protein</fullName>
    </submittedName>
</protein>